<evidence type="ECO:0000313" key="2">
    <source>
        <dbReference type="EMBL" id="KAF7334358.1"/>
    </source>
</evidence>
<organism evidence="2 3">
    <name type="scientific">Mycena sanguinolenta</name>
    <dbReference type="NCBI Taxonomy" id="230812"/>
    <lineage>
        <taxon>Eukaryota</taxon>
        <taxon>Fungi</taxon>
        <taxon>Dikarya</taxon>
        <taxon>Basidiomycota</taxon>
        <taxon>Agaricomycotina</taxon>
        <taxon>Agaricomycetes</taxon>
        <taxon>Agaricomycetidae</taxon>
        <taxon>Agaricales</taxon>
        <taxon>Marasmiineae</taxon>
        <taxon>Mycenaceae</taxon>
        <taxon>Mycena</taxon>
    </lineage>
</organism>
<evidence type="ECO:0000256" key="1">
    <source>
        <dbReference type="SAM" id="MobiDB-lite"/>
    </source>
</evidence>
<keyword evidence="3" id="KW-1185">Reference proteome</keyword>
<reference evidence="2" key="1">
    <citation type="submission" date="2020-05" db="EMBL/GenBank/DDBJ databases">
        <title>Mycena genomes resolve the evolution of fungal bioluminescence.</title>
        <authorList>
            <person name="Tsai I.J."/>
        </authorList>
    </citation>
    <scope>NUCLEOTIDE SEQUENCE</scope>
    <source>
        <strain evidence="2">160909Yilan</strain>
    </source>
</reference>
<proteinExistence type="predicted"/>
<evidence type="ECO:0000313" key="3">
    <source>
        <dbReference type="Proteomes" id="UP000623467"/>
    </source>
</evidence>
<sequence length="147" mass="16039">MERAVGVERVVEWMEVERGVRVWCQGYEPVADAFVKPKTQIESKRRTKSPSSATPSALASPPATTSSFFRSSFPSRLLSRRVRDCVIAIDIDDSFDPFTYASSALHRAGEEDFDGTPGGFGFSHDDAEVAVGVGVMREAFPSTGCRA</sequence>
<name>A0A8H6X4T7_9AGAR</name>
<accession>A0A8H6X4T7</accession>
<protein>
    <submittedName>
        <fullName evidence="2">Uncharacterized protein</fullName>
    </submittedName>
</protein>
<dbReference type="EMBL" id="JACAZH010000047">
    <property type="protein sequence ID" value="KAF7334358.1"/>
    <property type="molecule type" value="Genomic_DNA"/>
</dbReference>
<gene>
    <name evidence="2" type="ORF">MSAN_02375200</name>
</gene>
<comment type="caution">
    <text evidence="2">The sequence shown here is derived from an EMBL/GenBank/DDBJ whole genome shotgun (WGS) entry which is preliminary data.</text>
</comment>
<feature type="compositionally biased region" description="Low complexity" evidence="1">
    <location>
        <begin position="49"/>
        <end position="70"/>
    </location>
</feature>
<feature type="region of interest" description="Disordered" evidence="1">
    <location>
        <begin position="39"/>
        <end position="70"/>
    </location>
</feature>
<dbReference type="Proteomes" id="UP000623467">
    <property type="component" value="Unassembled WGS sequence"/>
</dbReference>
<dbReference type="AlphaFoldDB" id="A0A8H6X4T7"/>